<evidence type="ECO:0000256" key="1">
    <source>
        <dbReference type="SAM" id="MobiDB-lite"/>
    </source>
</evidence>
<reference evidence="2 3" key="1">
    <citation type="journal article" date="2015" name="Genome Biol. Evol.">
        <title>Comparative Genomics of a Bacterivorous Green Alga Reveals Evolutionary Causalities and Consequences of Phago-Mixotrophic Mode of Nutrition.</title>
        <authorList>
            <person name="Burns J.A."/>
            <person name="Paasch A."/>
            <person name="Narechania A."/>
            <person name="Kim E."/>
        </authorList>
    </citation>
    <scope>NUCLEOTIDE SEQUENCE [LARGE SCALE GENOMIC DNA]</scope>
    <source>
        <strain evidence="2 3">PLY_AMNH</strain>
    </source>
</reference>
<accession>A0AAE0GT65</accession>
<evidence type="ECO:0000313" key="2">
    <source>
        <dbReference type="EMBL" id="KAK3283583.1"/>
    </source>
</evidence>
<organism evidence="2 3">
    <name type="scientific">Cymbomonas tetramitiformis</name>
    <dbReference type="NCBI Taxonomy" id="36881"/>
    <lineage>
        <taxon>Eukaryota</taxon>
        <taxon>Viridiplantae</taxon>
        <taxon>Chlorophyta</taxon>
        <taxon>Pyramimonadophyceae</taxon>
        <taxon>Pyramimonadales</taxon>
        <taxon>Pyramimonadaceae</taxon>
        <taxon>Cymbomonas</taxon>
    </lineage>
</organism>
<sequence>MNVATFNISSSLIFAIDRHSSFTENPRAPTIVPACSLEPLASNDFSKCTTVVDFHLTVRVACAVHKVVLRDVDNLRAVDVLVDEGDNVRKSGVRVAKGVRMIRTKKAWLPQGTKEHLYRIDEQVRDNLALKGVAVRLQGKDWSRAFSPDNRLVRLGWSLPQGHILREQTVRNRRLRSPTSKKADWAIKIPAKPDKGNNEETKGSPEARKHWGGGMPKMENLDPEKCKMSNSTQ</sequence>
<dbReference type="EMBL" id="LGRX02002710">
    <property type="protein sequence ID" value="KAK3283583.1"/>
    <property type="molecule type" value="Genomic_DNA"/>
</dbReference>
<name>A0AAE0GT65_9CHLO</name>
<feature type="region of interest" description="Disordered" evidence="1">
    <location>
        <begin position="187"/>
        <end position="233"/>
    </location>
</feature>
<feature type="compositionally biased region" description="Basic and acidic residues" evidence="1">
    <location>
        <begin position="187"/>
        <end position="209"/>
    </location>
</feature>
<dbReference type="AlphaFoldDB" id="A0AAE0GT65"/>
<keyword evidence="3" id="KW-1185">Reference proteome</keyword>
<proteinExistence type="predicted"/>
<protein>
    <submittedName>
        <fullName evidence="2">Uncharacterized protein</fullName>
    </submittedName>
</protein>
<dbReference type="Proteomes" id="UP001190700">
    <property type="component" value="Unassembled WGS sequence"/>
</dbReference>
<gene>
    <name evidence="2" type="ORF">CYMTET_8730</name>
</gene>
<comment type="caution">
    <text evidence="2">The sequence shown here is derived from an EMBL/GenBank/DDBJ whole genome shotgun (WGS) entry which is preliminary data.</text>
</comment>
<evidence type="ECO:0000313" key="3">
    <source>
        <dbReference type="Proteomes" id="UP001190700"/>
    </source>
</evidence>